<dbReference type="PROSITE" id="PS50835">
    <property type="entry name" value="IG_LIKE"/>
    <property type="match status" value="3"/>
</dbReference>
<evidence type="ECO:0000256" key="2">
    <source>
        <dbReference type="ARBA" id="ARBA00023136"/>
    </source>
</evidence>
<feature type="domain" description="Ig-like" evidence="7">
    <location>
        <begin position="607"/>
        <end position="743"/>
    </location>
</feature>
<dbReference type="GO" id="GO:0005886">
    <property type="term" value="C:plasma membrane"/>
    <property type="evidence" value="ECO:0007669"/>
    <property type="project" value="TreeGrafter"/>
</dbReference>
<evidence type="ECO:0000256" key="4">
    <source>
        <dbReference type="ARBA" id="ARBA00023180"/>
    </source>
</evidence>
<comment type="subcellular location">
    <subcellularLocation>
        <location evidence="1">Membrane</location>
        <topology evidence="1">Single-pass type I membrane protein</topology>
    </subcellularLocation>
</comment>
<keyword evidence="9" id="KW-1185">Reference proteome</keyword>
<dbReference type="SMART" id="SM00409">
    <property type="entry name" value="IG"/>
    <property type="match status" value="3"/>
</dbReference>
<proteinExistence type="predicted"/>
<evidence type="ECO:0000313" key="9">
    <source>
        <dbReference type="Proteomes" id="UP000728185"/>
    </source>
</evidence>
<dbReference type="PANTHER" id="PTHR11640">
    <property type="entry name" value="NEPHRIN"/>
    <property type="match status" value="1"/>
</dbReference>
<name>A0A8E0RY07_9TREM</name>
<evidence type="ECO:0000256" key="3">
    <source>
        <dbReference type="ARBA" id="ARBA00023157"/>
    </source>
</evidence>
<comment type="caution">
    <text evidence="8">The sequence shown here is derived from an EMBL/GenBank/DDBJ whole genome shotgun (WGS) entry which is preliminary data.</text>
</comment>
<evidence type="ECO:0000256" key="6">
    <source>
        <dbReference type="SAM" id="MobiDB-lite"/>
    </source>
</evidence>
<dbReference type="PANTHER" id="PTHR11640:SF31">
    <property type="entry name" value="IRREGULAR CHIASM C-ROUGHEST PROTEIN-RELATED"/>
    <property type="match status" value="1"/>
</dbReference>
<dbReference type="InterPro" id="IPR013783">
    <property type="entry name" value="Ig-like_fold"/>
</dbReference>
<evidence type="ECO:0000313" key="8">
    <source>
        <dbReference type="EMBL" id="KAA0196685.1"/>
    </source>
</evidence>
<keyword evidence="5" id="KW-0393">Immunoglobulin domain</keyword>
<dbReference type="AlphaFoldDB" id="A0A8E0RY07"/>
<keyword evidence="4" id="KW-0325">Glycoprotein</keyword>
<organism evidence="8 9">
    <name type="scientific">Fasciolopsis buskii</name>
    <dbReference type="NCBI Taxonomy" id="27845"/>
    <lineage>
        <taxon>Eukaryota</taxon>
        <taxon>Metazoa</taxon>
        <taxon>Spiralia</taxon>
        <taxon>Lophotrochozoa</taxon>
        <taxon>Platyhelminthes</taxon>
        <taxon>Trematoda</taxon>
        <taxon>Digenea</taxon>
        <taxon>Plagiorchiida</taxon>
        <taxon>Echinostomata</taxon>
        <taxon>Echinostomatoidea</taxon>
        <taxon>Fasciolidae</taxon>
        <taxon>Fasciolopsis</taxon>
    </lineage>
</organism>
<dbReference type="GO" id="GO:0098609">
    <property type="term" value="P:cell-cell adhesion"/>
    <property type="evidence" value="ECO:0007669"/>
    <property type="project" value="TreeGrafter"/>
</dbReference>
<sequence>MFILAINTDSLEVRLDWAVSPGDTVLSTDQSFQPAGDSDHRINGQSVNIQSDSPISYSGSLVRHVEPGVQLQLECTIEERLQMEQSQTGHSLRVSDTTSVFLLCPLSTGVCLEDCKPTPNVHNITCEEFEPESDRTSFDHNLTTRTSRRIRYRIPQVTGRHNGTWLCQNKGVSSERHELQVSDAPYIESLTASQNPLAVGSTVRLTCIVAPTPTAHQWLGQHSWDATRVRHSKFGDIQFAWHRLRRSKGDTRSNRSPIVNRVEQPNAFTSALELQNMQYEEGTIFECTAEDRRGRRAVRQIQLDVHHTPKSIRIETIPSHEQPVQVGTSCQITCTAESGNPVPTFNLLRKRVGQSEAHLMEDTALSGTRSGDGERISQTFAFPLMEQDNGASFYCEIITHGVVQTVARSDGRQFNVTYPPQGIFVTMDPAGSVAESVSKVFTCQLNNSGSNPPSELTWTQLDSAGALLPMEDVQVRPTDQIVGEFGALIARSVLSVIARRTINGRRFECAAIYQNKKMMLRAEEILEVKFAPNNVGLTALPMDGVRESKRLDLTCVTSSCHPPAVIRWFEVPNHGTLEEDEGGWTVGTDPTKPNELTDLAQMDTPDPTAVRLISHPPEPVVGQSVLLSCQTSGGNPPVGFAYTWFAADRFQLAGLLSESVSNAKNHTDDLPKSSTMMTSNVRPNAAIETRVVKRADDEPALKDMLRLVSQTEAFLNLTKIKLSQRGWYACQVASAGGISHSVHFLDLYYQPQIDGRTRSRIQALLGESATFKLFIDANPPWAEAIWFQLNTDQQSMHPSPPTSMSGSHGSEAFFIGYHNPSIGYHDELYDYGMELNRKRRLTAGFRGKTRTEVGNGKSDRSNIVASKETEGILPSSVVVQKRGPTTVVRFRPPGNLRFSRLVLRVCRRGTATPSAVRPKNQIAIYVDGDTSSSRSYAFPSRKRRSVEQMDSQSNETTPESSPNVASETNDPNWNRGSVETGPSKDCEDYLVAKPHTGETEVHLSDAIQLYNFRLILYQGTRIVQETPSVVWQPGKPI</sequence>
<dbReference type="EMBL" id="LUCM01002879">
    <property type="protein sequence ID" value="KAA0196685.1"/>
    <property type="molecule type" value="Genomic_DNA"/>
</dbReference>
<evidence type="ECO:0000256" key="5">
    <source>
        <dbReference type="ARBA" id="ARBA00023319"/>
    </source>
</evidence>
<evidence type="ECO:0000259" key="7">
    <source>
        <dbReference type="PROSITE" id="PS50835"/>
    </source>
</evidence>
<feature type="domain" description="Ig-like" evidence="7">
    <location>
        <begin position="420"/>
        <end position="526"/>
    </location>
</feature>
<feature type="compositionally biased region" description="Polar residues" evidence="6">
    <location>
        <begin position="948"/>
        <end position="977"/>
    </location>
</feature>
<dbReference type="GO" id="GO:0050839">
    <property type="term" value="F:cell adhesion molecule binding"/>
    <property type="evidence" value="ECO:0007669"/>
    <property type="project" value="TreeGrafter"/>
</dbReference>
<dbReference type="Gene3D" id="2.60.40.10">
    <property type="entry name" value="Immunoglobulins"/>
    <property type="match status" value="4"/>
</dbReference>
<dbReference type="InterPro" id="IPR003599">
    <property type="entry name" value="Ig_sub"/>
</dbReference>
<accession>A0A8E0RY07</accession>
<dbReference type="GO" id="GO:0005911">
    <property type="term" value="C:cell-cell junction"/>
    <property type="evidence" value="ECO:0007669"/>
    <property type="project" value="TreeGrafter"/>
</dbReference>
<dbReference type="Proteomes" id="UP000728185">
    <property type="component" value="Unassembled WGS sequence"/>
</dbReference>
<reference evidence="8" key="1">
    <citation type="submission" date="2019-05" db="EMBL/GenBank/DDBJ databases">
        <title>Annotation for the trematode Fasciolopsis buski.</title>
        <authorList>
            <person name="Choi Y.-J."/>
        </authorList>
    </citation>
    <scope>NUCLEOTIDE SEQUENCE</scope>
    <source>
        <strain evidence="8">HT</strain>
        <tissue evidence="8">Whole worm</tissue>
    </source>
</reference>
<dbReference type="OrthoDB" id="6286400at2759"/>
<keyword evidence="2" id="KW-0472">Membrane</keyword>
<dbReference type="SUPFAM" id="SSF48726">
    <property type="entry name" value="Immunoglobulin"/>
    <property type="match status" value="3"/>
</dbReference>
<feature type="region of interest" description="Disordered" evidence="6">
    <location>
        <begin position="931"/>
        <end position="988"/>
    </location>
</feature>
<dbReference type="InterPro" id="IPR051275">
    <property type="entry name" value="Cell_adhesion_signaling"/>
</dbReference>
<keyword evidence="3" id="KW-1015">Disulfide bond</keyword>
<protein>
    <recommendedName>
        <fullName evidence="7">Ig-like domain-containing protein</fullName>
    </recommendedName>
</protein>
<evidence type="ECO:0000256" key="1">
    <source>
        <dbReference type="ARBA" id="ARBA00004479"/>
    </source>
</evidence>
<dbReference type="InterPro" id="IPR036179">
    <property type="entry name" value="Ig-like_dom_sf"/>
</dbReference>
<dbReference type="InterPro" id="IPR007110">
    <property type="entry name" value="Ig-like_dom"/>
</dbReference>
<feature type="domain" description="Ig-like" evidence="7">
    <location>
        <begin position="185"/>
        <end position="304"/>
    </location>
</feature>
<gene>
    <name evidence="8" type="ORF">FBUS_04744</name>
</gene>